<dbReference type="OrthoDB" id="5946233at2759"/>
<keyword evidence="2" id="KW-1185">Reference proteome</keyword>
<sequence>MGKNKPLPPLDILRPHILKYWAMRKTDKEIIDILKEKRIFDTDQYGLGLTSFKAMRNEMGLERTRKQGHTIYSIREAMVALRVQYTKAGAVEMKSLLFHENSMSVSRHVINAYFREFEPESESERPGG</sequence>
<name>A0A9P3PXL2_LYOSH</name>
<dbReference type="AlphaFoldDB" id="A0A9P3PXL2"/>
<gene>
    <name evidence="1" type="ORF">LshimejAT787_1500420</name>
</gene>
<dbReference type="EMBL" id="BRPK01000015">
    <property type="protein sequence ID" value="GLB43858.1"/>
    <property type="molecule type" value="Genomic_DNA"/>
</dbReference>
<protein>
    <submittedName>
        <fullName evidence="1">Uncharacterized protein</fullName>
    </submittedName>
</protein>
<accession>A0A9P3PXL2</accession>
<comment type="caution">
    <text evidence="1">The sequence shown here is derived from an EMBL/GenBank/DDBJ whole genome shotgun (WGS) entry which is preliminary data.</text>
</comment>
<evidence type="ECO:0000313" key="2">
    <source>
        <dbReference type="Proteomes" id="UP001063166"/>
    </source>
</evidence>
<evidence type="ECO:0000313" key="1">
    <source>
        <dbReference type="EMBL" id="GLB43858.1"/>
    </source>
</evidence>
<dbReference type="Proteomes" id="UP001063166">
    <property type="component" value="Unassembled WGS sequence"/>
</dbReference>
<organism evidence="1 2">
    <name type="scientific">Lyophyllum shimeji</name>
    <name type="common">Hon-shimeji</name>
    <name type="synonym">Tricholoma shimeji</name>
    <dbReference type="NCBI Taxonomy" id="47721"/>
    <lineage>
        <taxon>Eukaryota</taxon>
        <taxon>Fungi</taxon>
        <taxon>Dikarya</taxon>
        <taxon>Basidiomycota</taxon>
        <taxon>Agaricomycotina</taxon>
        <taxon>Agaricomycetes</taxon>
        <taxon>Agaricomycetidae</taxon>
        <taxon>Agaricales</taxon>
        <taxon>Tricholomatineae</taxon>
        <taxon>Lyophyllaceae</taxon>
        <taxon>Lyophyllum</taxon>
    </lineage>
</organism>
<proteinExistence type="predicted"/>
<reference evidence="1" key="1">
    <citation type="submission" date="2022-07" db="EMBL/GenBank/DDBJ databases">
        <title>The genome of Lyophyllum shimeji provides insight into the initial evolution of ectomycorrhizal fungal genome.</title>
        <authorList>
            <person name="Kobayashi Y."/>
            <person name="Shibata T."/>
            <person name="Hirakawa H."/>
            <person name="Shigenobu S."/>
            <person name="Nishiyama T."/>
            <person name="Yamada A."/>
            <person name="Hasebe M."/>
            <person name="Kawaguchi M."/>
        </authorList>
    </citation>
    <scope>NUCLEOTIDE SEQUENCE</scope>
    <source>
        <strain evidence="1">AT787</strain>
    </source>
</reference>